<evidence type="ECO:0000313" key="2">
    <source>
        <dbReference type="EMBL" id="PFX19385.1"/>
    </source>
</evidence>
<organism evidence="2 3">
    <name type="scientific">Stylophora pistillata</name>
    <name type="common">Smooth cauliflower coral</name>
    <dbReference type="NCBI Taxonomy" id="50429"/>
    <lineage>
        <taxon>Eukaryota</taxon>
        <taxon>Metazoa</taxon>
        <taxon>Cnidaria</taxon>
        <taxon>Anthozoa</taxon>
        <taxon>Hexacorallia</taxon>
        <taxon>Scleractinia</taxon>
        <taxon>Astrocoeniina</taxon>
        <taxon>Pocilloporidae</taxon>
        <taxon>Stylophora</taxon>
    </lineage>
</organism>
<reference evidence="3" key="1">
    <citation type="journal article" date="2017" name="bioRxiv">
        <title>Comparative analysis of the genomes of Stylophora pistillata and Acropora digitifera provides evidence for extensive differences between species of corals.</title>
        <authorList>
            <person name="Voolstra C.R."/>
            <person name="Li Y."/>
            <person name="Liew Y.J."/>
            <person name="Baumgarten S."/>
            <person name="Zoccola D."/>
            <person name="Flot J.-F."/>
            <person name="Tambutte S."/>
            <person name="Allemand D."/>
            <person name="Aranda M."/>
        </authorList>
    </citation>
    <scope>NUCLEOTIDE SEQUENCE [LARGE SCALE GENOMIC DNA]</scope>
</reference>
<protein>
    <submittedName>
        <fullName evidence="2">Uncharacterized protein</fullName>
    </submittedName>
</protein>
<gene>
    <name evidence="2" type="ORF">AWC38_SpisGene16203</name>
</gene>
<dbReference type="EMBL" id="LSMT01000363">
    <property type="protein sequence ID" value="PFX19385.1"/>
    <property type="molecule type" value="Genomic_DNA"/>
</dbReference>
<proteinExistence type="predicted"/>
<feature type="compositionally biased region" description="Basic and acidic residues" evidence="1">
    <location>
        <begin position="11"/>
        <end position="24"/>
    </location>
</feature>
<comment type="caution">
    <text evidence="2">The sequence shown here is derived from an EMBL/GenBank/DDBJ whole genome shotgun (WGS) entry which is preliminary data.</text>
</comment>
<sequence length="670" mass="76672">MKRNRCPYPVKDNDLKSPNPKESRPTAAQANPCVRRNLARDFENPSEDLSSSEDSVEILSEEEPCGEEYTDYYDEAERLPIYKKYFFKDSEETEICMAPRGNSKTGTTNYFRTQPTTLEALSMSEDPRNQQEARSLKHRHSAQKDDDELYSLIMQQKEHDSRDDKGYIHGLKIEKAPHQLKIINPTLKLVQTVETDDELALSNAVLSELPDAIRLKCKIHKRDNVKKKLQAMKISTAREEGRGSDTFKTSMIESVRTAAQVEDDFTMNASESLNEELKSWVDREKSTMTGFNEKFIHLRAAQESEAEKAIYGYGEFELAENFKPLQVEPNKWKQMSSQSRQKHIAKFWSAEIEDAQNFEVLVDKILGEMPPKSTCHEMEVFECASSPPSSHGCRTTFSHDEYPSQENREAEMQDSSTISIPLTSINMPSVPSVVLKAIWQKAAELISIDEMIVNCPGNPKTRMVASRRGDKPHYVKELAGGKVTCDCYNYSSIQIWAHSVAAAENLGCLERFLQWRERCSTKIPNFTKLVLSDAPKGAGARMAVPTLNEEEQCGEQLSMTARKKDDKEYKKKKKVADEKGRRMQCETCHNELSSRCIPPYDLALRHYERWRYPDPDNQHGPWKVSHKETAKFYHVDPKNCINHDINISLMMPLSFRTALKPSYHPCIKPS</sequence>
<name>A0A2B4RT05_STYPI</name>
<feature type="compositionally biased region" description="Acidic residues" evidence="1">
    <location>
        <begin position="44"/>
        <end position="65"/>
    </location>
</feature>
<keyword evidence="3" id="KW-1185">Reference proteome</keyword>
<feature type="region of interest" description="Disordered" evidence="1">
    <location>
        <begin position="123"/>
        <end position="148"/>
    </location>
</feature>
<evidence type="ECO:0000256" key="1">
    <source>
        <dbReference type="SAM" id="MobiDB-lite"/>
    </source>
</evidence>
<dbReference type="Proteomes" id="UP000225706">
    <property type="component" value="Unassembled WGS sequence"/>
</dbReference>
<feature type="compositionally biased region" description="Basic and acidic residues" evidence="1">
    <location>
        <begin position="125"/>
        <end position="135"/>
    </location>
</feature>
<accession>A0A2B4RT05</accession>
<feature type="region of interest" description="Disordered" evidence="1">
    <location>
        <begin position="1"/>
        <end position="65"/>
    </location>
</feature>
<dbReference type="AlphaFoldDB" id="A0A2B4RT05"/>
<evidence type="ECO:0000313" key="3">
    <source>
        <dbReference type="Proteomes" id="UP000225706"/>
    </source>
</evidence>